<dbReference type="SUPFAM" id="SSF53901">
    <property type="entry name" value="Thiolase-like"/>
    <property type="match status" value="1"/>
</dbReference>
<dbReference type="OrthoDB" id="329835at2759"/>
<dbReference type="EMBL" id="JAIZPD010000004">
    <property type="protein sequence ID" value="KAH0964061.1"/>
    <property type="molecule type" value="Genomic_DNA"/>
</dbReference>
<evidence type="ECO:0000256" key="4">
    <source>
        <dbReference type="ARBA" id="ARBA00022857"/>
    </source>
</evidence>
<dbReference type="InterPro" id="IPR013149">
    <property type="entry name" value="ADH-like_C"/>
</dbReference>
<dbReference type="InterPro" id="IPR020806">
    <property type="entry name" value="PKS_PP-bd"/>
</dbReference>
<dbReference type="RefSeq" id="XP_044721574.1">
    <property type="nucleotide sequence ID" value="XM_044862960.1"/>
</dbReference>
<dbReference type="InterPro" id="IPR016036">
    <property type="entry name" value="Malonyl_transacylase_ACP-bd"/>
</dbReference>
<dbReference type="Gene3D" id="3.90.180.10">
    <property type="entry name" value="Medium-chain alcohol dehydrogenases, catalytic domain"/>
    <property type="match status" value="1"/>
</dbReference>
<dbReference type="Gene3D" id="3.40.50.720">
    <property type="entry name" value="NAD(P)-binding Rossmann-like Domain"/>
    <property type="match status" value="3"/>
</dbReference>
<dbReference type="SMART" id="SM00826">
    <property type="entry name" value="PKS_DH"/>
    <property type="match status" value="1"/>
</dbReference>
<dbReference type="InterPro" id="IPR049552">
    <property type="entry name" value="PKS_DH_N"/>
</dbReference>
<dbReference type="GO" id="GO:0016491">
    <property type="term" value="F:oxidoreductase activity"/>
    <property type="evidence" value="ECO:0007669"/>
    <property type="project" value="UniProtKB-KW"/>
</dbReference>
<dbReference type="InterPro" id="IPR016039">
    <property type="entry name" value="Thiolase-like"/>
</dbReference>
<evidence type="ECO:0000256" key="7">
    <source>
        <dbReference type="ARBA" id="ARBA00023315"/>
    </source>
</evidence>
<evidence type="ECO:0000259" key="11">
    <source>
        <dbReference type="PROSITE" id="PS52019"/>
    </source>
</evidence>
<dbReference type="InterPro" id="IPR020841">
    <property type="entry name" value="PKS_Beta-ketoAc_synthase_dom"/>
</dbReference>
<feature type="region of interest" description="C-terminal hotdog fold" evidence="8">
    <location>
        <begin position="1083"/>
        <end position="1230"/>
    </location>
</feature>
<evidence type="ECO:0000259" key="10">
    <source>
        <dbReference type="PROSITE" id="PS52004"/>
    </source>
</evidence>
<evidence type="ECO:0000256" key="8">
    <source>
        <dbReference type="PROSITE-ProRule" id="PRU01363"/>
    </source>
</evidence>
<dbReference type="InterPro" id="IPR042104">
    <property type="entry name" value="PKS_dehydratase_sf"/>
</dbReference>
<feature type="domain" description="Carrier" evidence="9">
    <location>
        <begin position="2274"/>
        <end position="2352"/>
    </location>
</feature>
<feature type="region of interest" description="N-terminal hotdog fold" evidence="8">
    <location>
        <begin position="928"/>
        <end position="1062"/>
    </location>
</feature>
<dbReference type="Pfam" id="PF23114">
    <property type="entry name" value="NAD-bd_HRPKS_sdrA"/>
    <property type="match status" value="1"/>
</dbReference>
<evidence type="ECO:0000256" key="1">
    <source>
        <dbReference type="ARBA" id="ARBA00022450"/>
    </source>
</evidence>
<dbReference type="GO" id="GO:0030639">
    <property type="term" value="P:polyketide biosynthetic process"/>
    <property type="evidence" value="ECO:0007669"/>
    <property type="project" value="UniProtKB-ARBA"/>
</dbReference>
<dbReference type="Pfam" id="PF02801">
    <property type="entry name" value="Ketoacyl-synt_C"/>
    <property type="match status" value="1"/>
</dbReference>
<dbReference type="PROSITE" id="PS52004">
    <property type="entry name" value="KS3_2"/>
    <property type="match status" value="1"/>
</dbReference>
<feature type="active site" description="Proton acceptor; for dehydratase activity" evidence="8">
    <location>
        <position position="960"/>
    </location>
</feature>
<dbReference type="GO" id="GO:0004312">
    <property type="term" value="F:fatty acid synthase activity"/>
    <property type="evidence" value="ECO:0007669"/>
    <property type="project" value="TreeGrafter"/>
</dbReference>
<evidence type="ECO:0000256" key="2">
    <source>
        <dbReference type="ARBA" id="ARBA00022553"/>
    </source>
</evidence>
<dbReference type="GO" id="GO:0031177">
    <property type="term" value="F:phosphopantetheine binding"/>
    <property type="evidence" value="ECO:0007669"/>
    <property type="project" value="InterPro"/>
</dbReference>
<dbReference type="SUPFAM" id="SSF50129">
    <property type="entry name" value="GroES-like"/>
    <property type="match status" value="1"/>
</dbReference>
<dbReference type="PROSITE" id="PS00012">
    <property type="entry name" value="PHOSPHOPANTETHEINE"/>
    <property type="match status" value="1"/>
</dbReference>
<dbReference type="Gene3D" id="3.40.47.10">
    <property type="match status" value="1"/>
</dbReference>
<dbReference type="SUPFAM" id="SSF52151">
    <property type="entry name" value="FabD/lysophospholipase-like"/>
    <property type="match status" value="1"/>
</dbReference>
<dbReference type="Pfam" id="PF00107">
    <property type="entry name" value="ADH_zinc_N"/>
    <property type="match status" value="1"/>
</dbReference>
<dbReference type="SUPFAM" id="SSF47336">
    <property type="entry name" value="ACP-like"/>
    <property type="match status" value="1"/>
</dbReference>
<keyword evidence="2" id="KW-0597">Phosphoprotein</keyword>
<dbReference type="Gene3D" id="1.10.1200.10">
    <property type="entry name" value="ACP-like"/>
    <property type="match status" value="1"/>
</dbReference>
<dbReference type="SMART" id="SM00829">
    <property type="entry name" value="PKS_ER"/>
    <property type="match status" value="1"/>
</dbReference>
<dbReference type="PROSITE" id="PS52019">
    <property type="entry name" value="PKS_MFAS_DH"/>
    <property type="match status" value="1"/>
</dbReference>
<dbReference type="InterPro" id="IPR013968">
    <property type="entry name" value="PKS_KR"/>
</dbReference>
<dbReference type="PANTHER" id="PTHR43775:SF29">
    <property type="entry name" value="ASPERFURANONE POLYKETIDE SYNTHASE AFOG-RELATED"/>
    <property type="match status" value="1"/>
</dbReference>
<reference evidence="12" key="1">
    <citation type="submission" date="2021-09" db="EMBL/GenBank/DDBJ databases">
        <title>A high-quality genome of the endoparasitic fungus Hirsutella rhossiliensis with a comparison of Hirsutella genomes reveals transposable elements contributing to genome size variation.</title>
        <authorList>
            <person name="Lin R."/>
            <person name="Jiao Y."/>
            <person name="Sun X."/>
            <person name="Ling J."/>
            <person name="Xie B."/>
            <person name="Cheng X."/>
        </authorList>
    </citation>
    <scope>NUCLEOTIDE SEQUENCE</scope>
    <source>
        <strain evidence="12">HR02</strain>
    </source>
</reference>
<dbReference type="InterPro" id="IPR049900">
    <property type="entry name" value="PKS_mFAS_DH"/>
</dbReference>
<dbReference type="InterPro" id="IPR020843">
    <property type="entry name" value="ER"/>
</dbReference>
<dbReference type="InterPro" id="IPR049551">
    <property type="entry name" value="PKS_DH_C"/>
</dbReference>
<organism evidence="12 13">
    <name type="scientific">Hirsutella rhossiliensis</name>
    <dbReference type="NCBI Taxonomy" id="111463"/>
    <lineage>
        <taxon>Eukaryota</taxon>
        <taxon>Fungi</taxon>
        <taxon>Dikarya</taxon>
        <taxon>Ascomycota</taxon>
        <taxon>Pezizomycotina</taxon>
        <taxon>Sordariomycetes</taxon>
        <taxon>Hypocreomycetidae</taxon>
        <taxon>Hypocreales</taxon>
        <taxon>Ophiocordycipitaceae</taxon>
        <taxon>Hirsutella</taxon>
    </lineage>
</organism>
<dbReference type="Pfam" id="PF00109">
    <property type="entry name" value="ketoacyl-synt"/>
    <property type="match status" value="1"/>
</dbReference>
<evidence type="ECO:0000259" key="9">
    <source>
        <dbReference type="PROSITE" id="PS50075"/>
    </source>
</evidence>
<dbReference type="PROSITE" id="PS50075">
    <property type="entry name" value="CARRIER"/>
    <property type="match status" value="1"/>
</dbReference>
<dbReference type="InterPro" id="IPR032821">
    <property type="entry name" value="PKS_assoc"/>
</dbReference>
<accession>A0A9P8N170</accession>
<evidence type="ECO:0000256" key="6">
    <source>
        <dbReference type="ARBA" id="ARBA00023268"/>
    </source>
</evidence>
<dbReference type="Gene3D" id="3.30.70.3290">
    <property type="match status" value="1"/>
</dbReference>
<dbReference type="InterPro" id="IPR001227">
    <property type="entry name" value="Ac_transferase_dom_sf"/>
</dbReference>
<keyword evidence="1" id="KW-0596">Phosphopantetheine</keyword>
<evidence type="ECO:0000256" key="5">
    <source>
        <dbReference type="ARBA" id="ARBA00023002"/>
    </source>
</evidence>
<dbReference type="GeneID" id="68353618"/>
<evidence type="ECO:0000313" key="12">
    <source>
        <dbReference type="EMBL" id="KAH0964061.1"/>
    </source>
</evidence>
<dbReference type="InterPro" id="IPR016035">
    <property type="entry name" value="Acyl_Trfase/lysoPLipase"/>
</dbReference>
<dbReference type="Pfam" id="PF21089">
    <property type="entry name" value="PKS_DH_N"/>
    <property type="match status" value="1"/>
</dbReference>
<sequence>MEDIAVVGLGLRFPGDATSPEELWGVLERAESQWSEFPDDRLNIDGYFHPGGDRQGSISFRGAHFLKGDIAAFDSPFFSVAAEDAKAIDPQQRMLLEVSYEALESAGLRKEDLDGSDTAVYVGSFVKDYEQICLRDPDWQPRYAATGNGIAIMANRISHFFNFHGPSMTLDTGCSGSLVSVHLAAQSLRNGESSLAIAAGSGMILTPNTIMPMTALNFLSPDGKCFTFDARANGYGRGEGIGVVVLKRMSDAIRDNDTIRAVIRGTAVNQDGRTPGITLPSKEAQISNITSVYAGAGLDFSQTAYVECHGTGTQAGDWRELGAISETLGAGRPVDRPIVVGSIKPNIGHLEGAAGVAGMIKGVMVLEHAKIPPNINFESGNPAIDFEDWRVKVPQSVMEWPMEGLRRVSVNCFGFGGTNAHAILDEAPAYLSARGLTGHHSSFDHAASPVEEMAPCLQLFCYSSHEKNGVLRIIKSHLGFFEARQQDCSASSLRDYAYTLGCRRSNLEWRGFVVASSLSHLASKVQDMGHDTVVRASRDKKPRICFVFCGQGAQWAQMGKHLMPFDAFRLSLEEASRYMSTDLGSSFDLMAEMLRNEAETCISQAHISQPATTAVQVALVDLFKSLGISPRHVVGHSSGEIAAAYASGALSRQEAWQVAYYRGLAASSMPVRAPKLKGAMMVVGMSHEETEAYLASVNRSAQIACINSPRSITISGQAEAIDFIDKDLRSKKTFCRVLNVNIAYHSSHMKLVAHDYRASLVHISPRACSPSVSMLSSVTGNAIKGTELDASYWAGNMVSPVQYVAAIQALMQRPVEERPNIIIELSPRASLRSPTSDILSTETGDSQPTYRSVLEPKVDGVAALLELVGELWSRGYPVNMKAVLEQGSPRNPPKCLSDLPPYPWNHSKSYWHESHLSLANRFREYGRQDLIGAPTADSVPFEPRWRGFLRVSENPWIQDHQVQKTIVYPAAGMVSMALEGARQMNRAGIVGYEIANMQIERAMIIPNTAHGLEVALNIKTCQESAEDGQGSAPVEFSIYSKPLNHEWERNARGSLYFRTGAGGWDAVFRTRDAQHKTLDETCTEALKPRQLYEFLDTVGMNYGPLFQNITEIRKGGNCCVGKVRVPDTKSKMPAKFEFPHLIHPATLDSMFQTLFAIDSSPMVPTFIKSIFVSANVDDPDPSPFAGYAVAERTGIRDSDATIVMTRPGPVPARVVIEGLHLTGLSTPSATDGGFLPNHRNLCTEIVWNQDAAFARPTTYAEQVALLAHKYPALAVLQVGGGPAVTSATLAIVAPGRDETPRLSRYTVVQRPGTDDAEQALSHVKGTSLEHFLEVKKDCSELLADYHLIVAFADTDIDADSLKKHLRVGGVLLHQPVADTHSKSNGHVAHKKLQVSSQVEMAVTDNPPISMDAFRSHPKTVAGAASHGVAVLLPEAPSAEALDLAAGLVQQLSEGEPGLRVSSVSVQKIQDDAALLTGSIVLSLLDFATSDTEGRWVFDWNESGFKAFDAVQRSARGIIWITRGAHMKPLNPKGAPIIALARTLMSEDPLKTIVTLDLGALSQLGHPSVIQTAVSVFRRSFQTNPGSDPRETEYAEEDGKLYVPRLSTVRSLNQLIEGDNHHDGLVQTPFSSLPGNDVAQSGLSLTIAKPGIADGSLYFSELNHAELGPDDVEIEFEKAPLTHLDLDTVMGRTVEPTIGMDVVGRVKRVGRSVTGIQPADCVAALVSGGTIQNTIRAKAGLVTRYQPGLVPSLYASAYHAIIDVGRARRGRRILVQAGASAYGLAAVQMARSVDAEVFATVLGSESTLQREILVKCGVPDDHIFDADSDSFVKAVQAASSGKGVDIVYNPTTEHVEAGFKCVRKCGTVVQFANKSPSPRALPMVEGSVTVVNLDLCQLLREEEEYVAEILDRATRHMAERLPASALHPETEHGYGINQLEDALRHIQRVPYVGYSSVSADGCNVPVVNKNPTKPLSQALDGNGTYLLAGGLGGLGQSVSELLVSNGVRHLAYISRSGASSDKARLFIEGLHARGIDARAYSADICDEAGLTELMISRVAAEMPPVRGVFQCAAVIKDAVFDNMAYADWVAATRPKTVGSLSLVRSMAAAGQDPFFIFLASSAGVIGNRGQANYAAGNCFEDALARHCRLQGRHAVSIDLGPVLGAGMLAEDDEILSMLRASGFYGIRHGDFLKVVEHAITMETTPGTSMPAQVILGVGTGGIIRQNQPADPYWSRTALYGYLNLVDMPPPDLAATSGRGALVDVKAMLACCTDTASAADIVKAGLVSMLAKAMTMLPEELDANKPPNAYGVDSLVAVGVRNFVISSFGVAVSVFEVLSDATIAELSMAIAVKGGFGTDKAS</sequence>
<evidence type="ECO:0000256" key="3">
    <source>
        <dbReference type="ARBA" id="ARBA00022679"/>
    </source>
</evidence>
<dbReference type="Gene3D" id="3.10.129.110">
    <property type="entry name" value="Polyketide synthase dehydratase"/>
    <property type="match status" value="1"/>
</dbReference>
<dbReference type="SMART" id="SM00825">
    <property type="entry name" value="PKS_KS"/>
    <property type="match status" value="1"/>
</dbReference>
<dbReference type="InterPro" id="IPR014043">
    <property type="entry name" value="Acyl_transferase_dom"/>
</dbReference>
<dbReference type="Pfam" id="PF00698">
    <property type="entry name" value="Acyl_transf_1"/>
    <property type="match status" value="1"/>
</dbReference>
<dbReference type="CDD" id="cd00833">
    <property type="entry name" value="PKS"/>
    <property type="match status" value="1"/>
</dbReference>
<keyword evidence="7" id="KW-0012">Acyltransferase</keyword>
<dbReference type="SUPFAM" id="SSF55048">
    <property type="entry name" value="Probable ACP-binding domain of malonyl-CoA ACP transacylase"/>
    <property type="match status" value="1"/>
</dbReference>
<keyword evidence="4" id="KW-0521">NADP</keyword>
<dbReference type="InterPro" id="IPR009081">
    <property type="entry name" value="PP-bd_ACP"/>
</dbReference>
<evidence type="ECO:0000313" key="13">
    <source>
        <dbReference type="Proteomes" id="UP000824596"/>
    </source>
</evidence>
<dbReference type="CDD" id="cd05195">
    <property type="entry name" value="enoyl_red"/>
    <property type="match status" value="1"/>
</dbReference>
<dbReference type="InterPro" id="IPR014031">
    <property type="entry name" value="Ketoacyl_synth_C"/>
</dbReference>
<dbReference type="InterPro" id="IPR057326">
    <property type="entry name" value="KR_dom"/>
</dbReference>
<gene>
    <name evidence="12" type="ORF">HRG_04489</name>
</gene>
<dbReference type="SMART" id="SM00823">
    <property type="entry name" value="PKS_PP"/>
    <property type="match status" value="1"/>
</dbReference>
<dbReference type="InterPro" id="IPR006162">
    <property type="entry name" value="Ppantetheine_attach_site"/>
</dbReference>
<feature type="active site" description="Proton donor; for dehydratase activity" evidence="8">
    <location>
        <position position="1148"/>
    </location>
</feature>
<dbReference type="Proteomes" id="UP000824596">
    <property type="component" value="Unassembled WGS sequence"/>
</dbReference>
<keyword evidence="5" id="KW-0560">Oxidoreductase</keyword>
<dbReference type="Pfam" id="PF08659">
    <property type="entry name" value="KR"/>
    <property type="match status" value="1"/>
</dbReference>
<dbReference type="InterPro" id="IPR011032">
    <property type="entry name" value="GroES-like_sf"/>
</dbReference>
<feature type="domain" description="PKS/mFAS DH" evidence="11">
    <location>
        <begin position="928"/>
        <end position="1230"/>
    </location>
</feature>
<dbReference type="Pfam" id="PF16197">
    <property type="entry name" value="KAsynt_C_assoc"/>
    <property type="match status" value="1"/>
</dbReference>
<feature type="domain" description="Ketosynthase family 3 (KS3)" evidence="10">
    <location>
        <begin position="1"/>
        <end position="426"/>
    </location>
</feature>
<dbReference type="InterPro" id="IPR036291">
    <property type="entry name" value="NAD(P)-bd_dom_sf"/>
</dbReference>
<proteinExistence type="predicted"/>
<dbReference type="InterPro" id="IPR014030">
    <property type="entry name" value="Ketoacyl_synth_N"/>
</dbReference>
<keyword evidence="3 12" id="KW-0808">Transferase</keyword>
<dbReference type="InterPro" id="IPR050091">
    <property type="entry name" value="PKS_NRPS_Biosynth_Enz"/>
</dbReference>
<dbReference type="InterPro" id="IPR020807">
    <property type="entry name" value="PKS_DH"/>
</dbReference>
<dbReference type="InterPro" id="IPR036736">
    <property type="entry name" value="ACP-like_sf"/>
</dbReference>
<comment type="caution">
    <text evidence="12">The sequence shown here is derived from an EMBL/GenBank/DDBJ whole genome shotgun (WGS) entry which is preliminary data.</text>
</comment>
<keyword evidence="6" id="KW-0511">Multifunctional enzyme</keyword>
<dbReference type="SMART" id="SM00822">
    <property type="entry name" value="PKS_KR"/>
    <property type="match status" value="1"/>
</dbReference>
<dbReference type="PANTHER" id="PTHR43775">
    <property type="entry name" value="FATTY ACID SYNTHASE"/>
    <property type="match status" value="1"/>
</dbReference>
<dbReference type="SUPFAM" id="SSF51735">
    <property type="entry name" value="NAD(P)-binding Rossmann-fold domains"/>
    <property type="match status" value="2"/>
</dbReference>
<dbReference type="SMART" id="SM00827">
    <property type="entry name" value="PKS_AT"/>
    <property type="match status" value="1"/>
</dbReference>
<dbReference type="Gene3D" id="3.40.366.10">
    <property type="entry name" value="Malonyl-Coenzyme A Acyl Carrier Protein, domain 2"/>
    <property type="match status" value="1"/>
</dbReference>
<dbReference type="Pfam" id="PF14765">
    <property type="entry name" value="PS-DH"/>
    <property type="match status" value="1"/>
</dbReference>
<name>A0A9P8N170_9HYPO</name>
<protein>
    <submittedName>
        <fullName evidence="12">Acyl transferase domain-containing protein</fullName>
    </submittedName>
</protein>
<dbReference type="InterPro" id="IPR056501">
    <property type="entry name" value="NAD-bd_HRPKS_sdrA"/>
</dbReference>
<keyword evidence="13" id="KW-1185">Reference proteome</keyword>
<dbReference type="GO" id="GO:0006633">
    <property type="term" value="P:fatty acid biosynthetic process"/>
    <property type="evidence" value="ECO:0007669"/>
    <property type="project" value="TreeGrafter"/>
</dbReference>